<reference evidence="9 10" key="1">
    <citation type="submission" date="2019-03" db="EMBL/GenBank/DDBJ databases">
        <title>Genomic Encyclopedia of Type Strains, Phase IV (KMG-IV): sequencing the most valuable type-strain genomes for metagenomic binning, comparative biology and taxonomic classification.</title>
        <authorList>
            <person name="Goeker M."/>
        </authorList>
    </citation>
    <scope>NUCLEOTIDE SEQUENCE [LARGE SCALE GENOMIC DNA]</scope>
    <source>
        <strain evidence="9 10">DSM 28697</strain>
    </source>
</reference>
<dbReference type="NCBIfam" id="TIGR02937">
    <property type="entry name" value="sigma70-ECF"/>
    <property type="match status" value="1"/>
</dbReference>
<comment type="similarity">
    <text evidence="1 6">Belongs to the sigma-70 factor family. ECF subfamily.</text>
</comment>
<dbReference type="RefSeq" id="WP_133580220.1">
    <property type="nucleotide sequence ID" value="NZ_SNYJ01000006.1"/>
</dbReference>
<dbReference type="Pfam" id="PF04542">
    <property type="entry name" value="Sigma70_r2"/>
    <property type="match status" value="1"/>
</dbReference>
<evidence type="ECO:0000259" key="8">
    <source>
        <dbReference type="Pfam" id="PF08281"/>
    </source>
</evidence>
<evidence type="ECO:0000256" key="1">
    <source>
        <dbReference type="ARBA" id="ARBA00010641"/>
    </source>
</evidence>
<evidence type="ECO:0000256" key="3">
    <source>
        <dbReference type="ARBA" id="ARBA00023082"/>
    </source>
</evidence>
<evidence type="ECO:0000256" key="5">
    <source>
        <dbReference type="ARBA" id="ARBA00023163"/>
    </source>
</evidence>
<keyword evidence="10" id="KW-1185">Reference proteome</keyword>
<organism evidence="9 10">
    <name type="scientific">Aureibacillus halotolerans</name>
    <dbReference type="NCBI Taxonomy" id="1508390"/>
    <lineage>
        <taxon>Bacteria</taxon>
        <taxon>Bacillati</taxon>
        <taxon>Bacillota</taxon>
        <taxon>Bacilli</taxon>
        <taxon>Bacillales</taxon>
        <taxon>Bacillaceae</taxon>
        <taxon>Aureibacillus</taxon>
    </lineage>
</organism>
<evidence type="ECO:0000259" key="7">
    <source>
        <dbReference type="Pfam" id="PF04542"/>
    </source>
</evidence>
<dbReference type="EMBL" id="SNYJ01000006">
    <property type="protein sequence ID" value="TDQ40402.1"/>
    <property type="molecule type" value="Genomic_DNA"/>
</dbReference>
<dbReference type="Pfam" id="PF08281">
    <property type="entry name" value="Sigma70_r4_2"/>
    <property type="match status" value="1"/>
</dbReference>
<dbReference type="GO" id="GO:0006352">
    <property type="term" value="P:DNA-templated transcription initiation"/>
    <property type="evidence" value="ECO:0007669"/>
    <property type="project" value="InterPro"/>
</dbReference>
<feature type="domain" description="RNA polymerase sigma-70 region 2" evidence="7">
    <location>
        <begin position="21"/>
        <end position="86"/>
    </location>
</feature>
<dbReference type="InterPro" id="IPR013325">
    <property type="entry name" value="RNA_pol_sigma_r2"/>
</dbReference>
<dbReference type="InterPro" id="IPR013249">
    <property type="entry name" value="RNA_pol_sigma70_r4_t2"/>
</dbReference>
<evidence type="ECO:0000313" key="10">
    <source>
        <dbReference type="Proteomes" id="UP000295632"/>
    </source>
</evidence>
<dbReference type="Proteomes" id="UP000295632">
    <property type="component" value="Unassembled WGS sequence"/>
</dbReference>
<gene>
    <name evidence="9" type="ORF">EV213_106120</name>
</gene>
<dbReference type="OrthoDB" id="9784984at2"/>
<dbReference type="InterPro" id="IPR000838">
    <property type="entry name" value="RNA_pol_sigma70_ECF_CS"/>
</dbReference>
<sequence length="186" mass="22087">MDEEELIRRAKKGNMAAFQKLMETYYPIVERFAYQLGNRPHEVEDITQEVFLRVYRFIDQYKQSKFSTWLYKITLNATRDWARKKTQDSRKVIKLGQEPLQTVDSVTAEDSLLKSEEDALLHSCIQSLDEKYRVPLILYYFHDEKYDDIADIMQLPLSTVKTRLSRAKEQLKSEVKKRQEEGMHLG</sequence>
<dbReference type="GO" id="GO:0016987">
    <property type="term" value="F:sigma factor activity"/>
    <property type="evidence" value="ECO:0007669"/>
    <property type="project" value="UniProtKB-KW"/>
</dbReference>
<dbReference type="GO" id="GO:0006950">
    <property type="term" value="P:response to stress"/>
    <property type="evidence" value="ECO:0007669"/>
    <property type="project" value="UniProtKB-ARBA"/>
</dbReference>
<dbReference type="SUPFAM" id="SSF88659">
    <property type="entry name" value="Sigma3 and sigma4 domains of RNA polymerase sigma factors"/>
    <property type="match status" value="1"/>
</dbReference>
<dbReference type="Gene3D" id="1.10.1740.10">
    <property type="match status" value="1"/>
</dbReference>
<dbReference type="Gene3D" id="1.10.10.10">
    <property type="entry name" value="Winged helix-like DNA-binding domain superfamily/Winged helix DNA-binding domain"/>
    <property type="match status" value="1"/>
</dbReference>
<keyword evidence="4 6" id="KW-0238">DNA-binding</keyword>
<dbReference type="PROSITE" id="PS01063">
    <property type="entry name" value="SIGMA70_ECF"/>
    <property type="match status" value="1"/>
</dbReference>
<dbReference type="GO" id="GO:0003677">
    <property type="term" value="F:DNA binding"/>
    <property type="evidence" value="ECO:0007669"/>
    <property type="project" value="UniProtKB-KW"/>
</dbReference>
<dbReference type="InterPro" id="IPR036388">
    <property type="entry name" value="WH-like_DNA-bd_sf"/>
</dbReference>
<keyword evidence="5 6" id="KW-0804">Transcription</keyword>
<proteinExistence type="inferred from homology"/>
<dbReference type="InterPro" id="IPR007627">
    <property type="entry name" value="RNA_pol_sigma70_r2"/>
</dbReference>
<dbReference type="PANTHER" id="PTHR43133">
    <property type="entry name" value="RNA POLYMERASE ECF-TYPE SIGMA FACTO"/>
    <property type="match status" value="1"/>
</dbReference>
<dbReference type="CDD" id="cd06171">
    <property type="entry name" value="Sigma70_r4"/>
    <property type="match status" value="1"/>
</dbReference>
<dbReference type="InterPro" id="IPR013324">
    <property type="entry name" value="RNA_pol_sigma_r3/r4-like"/>
</dbReference>
<keyword evidence="3 6" id="KW-0731">Sigma factor</keyword>
<dbReference type="AlphaFoldDB" id="A0A4R6U4I4"/>
<dbReference type="SUPFAM" id="SSF88946">
    <property type="entry name" value="Sigma2 domain of RNA polymerase sigma factors"/>
    <property type="match status" value="1"/>
</dbReference>
<name>A0A4R6U4I4_9BACI</name>
<dbReference type="InterPro" id="IPR014284">
    <property type="entry name" value="RNA_pol_sigma-70_dom"/>
</dbReference>
<protein>
    <recommendedName>
        <fullName evidence="6">RNA polymerase sigma factor</fullName>
    </recommendedName>
</protein>
<comment type="caution">
    <text evidence="9">The sequence shown here is derived from an EMBL/GenBank/DDBJ whole genome shotgun (WGS) entry which is preliminary data.</text>
</comment>
<dbReference type="InterPro" id="IPR039425">
    <property type="entry name" value="RNA_pol_sigma-70-like"/>
</dbReference>
<evidence type="ECO:0000256" key="4">
    <source>
        <dbReference type="ARBA" id="ARBA00023125"/>
    </source>
</evidence>
<feature type="domain" description="RNA polymerase sigma factor 70 region 4 type 2" evidence="8">
    <location>
        <begin position="120"/>
        <end position="171"/>
    </location>
</feature>
<evidence type="ECO:0000256" key="2">
    <source>
        <dbReference type="ARBA" id="ARBA00023015"/>
    </source>
</evidence>
<dbReference type="PANTHER" id="PTHR43133:SF51">
    <property type="entry name" value="RNA POLYMERASE SIGMA FACTOR"/>
    <property type="match status" value="1"/>
</dbReference>
<accession>A0A4R6U4I4</accession>
<evidence type="ECO:0000313" key="9">
    <source>
        <dbReference type="EMBL" id="TDQ40402.1"/>
    </source>
</evidence>
<keyword evidence="2 6" id="KW-0805">Transcription regulation</keyword>
<evidence type="ECO:0000256" key="6">
    <source>
        <dbReference type="RuleBase" id="RU000716"/>
    </source>
</evidence>